<sequence>MKKYLLFAVGVFTMMVGCKPGTPSEYIQPDDMEDILVEYHMAKAMAGQYDGSYEERNYQQALYIEAVLRKHGVTQEQFDSSLVYYYRRADRFDKLYQNVADRLEEQALSLGATEGEIGKFASLSATGDTANIWTERSRYAMMPVPPYNRWSFEVSVDTAFYNGDSFLMQFMSDFMFQDGMRSCTLNIAVTYDNDTTISKNIVFSYAGLTQLRIPAYENHAVKRLRGYFYLAGGSDRTTTTRLLFLDNIQLIRFHNEQHEENQKDSVESDSIGGQIRLDSVGGGNLPRGGLKMVSIDSGVTQHGMVRRTSLPEKR</sequence>
<keyword evidence="4" id="KW-1185">Reference proteome</keyword>
<evidence type="ECO:0000313" key="2">
    <source>
        <dbReference type="EMBL" id="SDG48314.1"/>
    </source>
</evidence>
<dbReference type="EMBL" id="FNIW01000018">
    <property type="protein sequence ID" value="SDO39029.1"/>
    <property type="molecule type" value="Genomic_DNA"/>
</dbReference>
<reference evidence="2 5" key="2">
    <citation type="submission" date="2016-10" db="EMBL/GenBank/DDBJ databases">
        <authorList>
            <person name="de Groot N.N."/>
        </authorList>
    </citation>
    <scope>NUCLEOTIDE SEQUENCE [LARGE SCALE GENOMIC DNA]</scope>
    <source>
        <strain evidence="5">BP1-145</strain>
        <strain evidence="2">BP1-148</strain>
    </source>
</reference>
<dbReference type="PROSITE" id="PS51257">
    <property type="entry name" value="PROKAR_LIPOPROTEIN"/>
    <property type="match status" value="1"/>
</dbReference>
<proteinExistence type="predicted"/>
<dbReference type="RefSeq" id="WP_091815815.1">
    <property type="nucleotide sequence ID" value="NZ_CP091790.1"/>
</dbReference>
<gene>
    <name evidence="3" type="ORF">SAMN04487900_11843</name>
    <name evidence="2" type="ORF">SAMN04487901_104169</name>
</gene>
<dbReference type="AlphaFoldDB" id="A0A1H0J6A7"/>
<evidence type="ECO:0000259" key="1">
    <source>
        <dbReference type="Pfam" id="PF14129"/>
    </source>
</evidence>
<evidence type="ECO:0000313" key="3">
    <source>
        <dbReference type="EMBL" id="SDO39029.1"/>
    </source>
</evidence>
<dbReference type="Pfam" id="PF14129">
    <property type="entry name" value="DUF4296"/>
    <property type="match status" value="1"/>
</dbReference>
<dbReference type="EMBL" id="FNCQ01000004">
    <property type="protein sequence ID" value="SDG48314.1"/>
    <property type="molecule type" value="Genomic_DNA"/>
</dbReference>
<dbReference type="Proteomes" id="UP000198779">
    <property type="component" value="Unassembled WGS sequence"/>
</dbReference>
<accession>A0A1G7ULB5</accession>
<dbReference type="InterPro" id="IPR025381">
    <property type="entry name" value="DUF4296"/>
</dbReference>
<name>A0A1H0J6A7_9BACT</name>
<dbReference type="Proteomes" id="UP000199134">
    <property type="component" value="Unassembled WGS sequence"/>
</dbReference>
<reference evidence="3 4" key="1">
    <citation type="submission" date="2016-10" db="EMBL/GenBank/DDBJ databases">
        <authorList>
            <person name="Varghese N."/>
            <person name="Submissions S."/>
        </authorList>
    </citation>
    <scope>NUCLEOTIDE SEQUENCE</scope>
    <source>
        <strain evidence="3">BP1-145</strain>
        <strain evidence="4">BP1-148</strain>
    </source>
</reference>
<protein>
    <recommendedName>
        <fullName evidence="1">DUF4296 domain-containing protein</fullName>
    </recommendedName>
</protein>
<dbReference type="OrthoDB" id="678784at2"/>
<organism evidence="3 5">
    <name type="scientific">Prevotella communis</name>
    <dbReference type="NCBI Taxonomy" id="2913614"/>
    <lineage>
        <taxon>Bacteria</taxon>
        <taxon>Pseudomonadati</taxon>
        <taxon>Bacteroidota</taxon>
        <taxon>Bacteroidia</taxon>
        <taxon>Bacteroidales</taxon>
        <taxon>Prevotellaceae</taxon>
        <taxon>Prevotella</taxon>
    </lineage>
</organism>
<feature type="domain" description="DUF4296" evidence="1">
    <location>
        <begin position="23"/>
        <end position="106"/>
    </location>
</feature>
<dbReference type="STRING" id="645274.SAMN04487901_104169"/>
<accession>A0A1H0J6A7</accession>
<evidence type="ECO:0000313" key="5">
    <source>
        <dbReference type="Proteomes" id="UP000199134"/>
    </source>
</evidence>
<evidence type="ECO:0000313" key="4">
    <source>
        <dbReference type="Proteomes" id="UP000198779"/>
    </source>
</evidence>